<gene>
    <name evidence="1" type="ORF">SKAU_G00322570</name>
</gene>
<evidence type="ECO:0008006" key="3">
    <source>
        <dbReference type="Google" id="ProtNLM"/>
    </source>
</evidence>
<dbReference type="EMBL" id="JAINUF010000014">
    <property type="protein sequence ID" value="KAJ8342329.1"/>
    <property type="molecule type" value="Genomic_DNA"/>
</dbReference>
<dbReference type="Proteomes" id="UP001152622">
    <property type="component" value="Chromosome 14"/>
</dbReference>
<reference evidence="1" key="1">
    <citation type="journal article" date="2023" name="Science">
        <title>Genome structures resolve the early diversification of teleost fishes.</title>
        <authorList>
            <person name="Parey E."/>
            <person name="Louis A."/>
            <person name="Montfort J."/>
            <person name="Bouchez O."/>
            <person name="Roques C."/>
            <person name="Iampietro C."/>
            <person name="Lluch J."/>
            <person name="Castinel A."/>
            <person name="Donnadieu C."/>
            <person name="Desvignes T."/>
            <person name="Floi Bucao C."/>
            <person name="Jouanno E."/>
            <person name="Wen M."/>
            <person name="Mejri S."/>
            <person name="Dirks R."/>
            <person name="Jansen H."/>
            <person name="Henkel C."/>
            <person name="Chen W.J."/>
            <person name="Zahm M."/>
            <person name="Cabau C."/>
            <person name="Klopp C."/>
            <person name="Thompson A.W."/>
            <person name="Robinson-Rechavi M."/>
            <person name="Braasch I."/>
            <person name="Lecointre G."/>
            <person name="Bobe J."/>
            <person name="Postlethwait J.H."/>
            <person name="Berthelot C."/>
            <person name="Roest Crollius H."/>
            <person name="Guiguen Y."/>
        </authorList>
    </citation>
    <scope>NUCLEOTIDE SEQUENCE</scope>
    <source>
        <strain evidence="1">WJC10195</strain>
    </source>
</reference>
<dbReference type="OrthoDB" id="8859298at2759"/>
<evidence type="ECO:0000313" key="1">
    <source>
        <dbReference type="EMBL" id="KAJ8342329.1"/>
    </source>
</evidence>
<evidence type="ECO:0000313" key="2">
    <source>
        <dbReference type="Proteomes" id="UP001152622"/>
    </source>
</evidence>
<comment type="caution">
    <text evidence="1">The sequence shown here is derived from an EMBL/GenBank/DDBJ whole genome shotgun (WGS) entry which is preliminary data.</text>
</comment>
<name>A0A9Q1IK16_SYNKA</name>
<keyword evidence="2" id="KW-1185">Reference proteome</keyword>
<proteinExistence type="predicted"/>
<sequence length="99" mass="10898">METIKQQQQLILLQLQRIQSSGADCAEVPNLSDLGFPVSSLEHLARVEGRIAAQSDLKNKLITFFGLSGGMTTKETVWRVLAKALANDVAKKIKWQAGF</sequence>
<accession>A0A9Q1IK16</accession>
<organism evidence="1 2">
    <name type="scientific">Synaphobranchus kaupii</name>
    <name type="common">Kaup's arrowtooth eel</name>
    <dbReference type="NCBI Taxonomy" id="118154"/>
    <lineage>
        <taxon>Eukaryota</taxon>
        <taxon>Metazoa</taxon>
        <taxon>Chordata</taxon>
        <taxon>Craniata</taxon>
        <taxon>Vertebrata</taxon>
        <taxon>Euteleostomi</taxon>
        <taxon>Actinopterygii</taxon>
        <taxon>Neopterygii</taxon>
        <taxon>Teleostei</taxon>
        <taxon>Anguilliformes</taxon>
        <taxon>Synaphobranchidae</taxon>
        <taxon>Synaphobranchus</taxon>
    </lineage>
</organism>
<protein>
    <recommendedName>
        <fullName evidence="3">DUF4806 domain-containing protein</fullName>
    </recommendedName>
</protein>
<dbReference type="AlphaFoldDB" id="A0A9Q1IK16"/>